<reference evidence="1 2" key="1">
    <citation type="submission" date="2019-02" db="EMBL/GenBank/DDBJ databases">
        <title>Genomic Encyclopedia of Type Strains, Phase IV (KMG-IV): sequencing the most valuable type-strain genomes for metagenomic binning, comparative biology and taxonomic classification.</title>
        <authorList>
            <person name="Goeker M."/>
        </authorList>
    </citation>
    <scope>NUCLEOTIDE SEQUENCE [LARGE SCALE GENOMIC DNA]</scope>
    <source>
        <strain evidence="1 2">DSM 18116</strain>
    </source>
</reference>
<protein>
    <submittedName>
        <fullName evidence="1">Uncharacterized protein</fullName>
    </submittedName>
</protein>
<accession>A0A4Q7MY39</accession>
<comment type="caution">
    <text evidence="1">The sequence shown here is derived from an EMBL/GenBank/DDBJ whole genome shotgun (WGS) entry which is preliminary data.</text>
</comment>
<dbReference type="AlphaFoldDB" id="A0A4Q7MY39"/>
<dbReference type="OrthoDB" id="9878094at2"/>
<sequence length="374" mass="42705">MNLAIKPKSLIVLLFSVCIFSCKKNELTIEKVQDDGAALRSVEWIKTQHKVYKHPAIKAAFLEIAENIEASNLQTKKLLNNENLIIIPLKASFQTPVETTRFSQKNLVLVESAEHQIRYGNIVEIVQKERFSNTASMEFIAKMYNNDKSDLTGIAIFLSMTNRFLHEKEFRQGELSSIRFLVNRNKDLPSEGIDQSGWQLITVDYLNKKNNITRTNLFADNAGRENIIRMMDDNKFFRLTGGLQRNVISSNNLSSGDTWVEDYSFLDEPGDEPDGYAPPIIYSYHATIGRIDGEVVEVIMDPTTAHPTQSNYINAGGQDVQRNLTVFNHYNTWVPLGGPNVLLDWQCDVHALYLYWDGTPPRTRQWHNTKMSVK</sequence>
<organism evidence="1 2">
    <name type="scientific">Pseudobacter ginsenosidimutans</name>
    <dbReference type="NCBI Taxonomy" id="661488"/>
    <lineage>
        <taxon>Bacteria</taxon>
        <taxon>Pseudomonadati</taxon>
        <taxon>Bacteroidota</taxon>
        <taxon>Chitinophagia</taxon>
        <taxon>Chitinophagales</taxon>
        <taxon>Chitinophagaceae</taxon>
        <taxon>Pseudobacter</taxon>
    </lineage>
</organism>
<gene>
    <name evidence="1" type="ORF">EV199_4048</name>
</gene>
<dbReference type="RefSeq" id="WP_130542581.1">
    <property type="nucleotide sequence ID" value="NZ_CP042431.1"/>
</dbReference>
<keyword evidence="2" id="KW-1185">Reference proteome</keyword>
<evidence type="ECO:0000313" key="2">
    <source>
        <dbReference type="Proteomes" id="UP000293874"/>
    </source>
</evidence>
<dbReference type="Proteomes" id="UP000293874">
    <property type="component" value="Unassembled WGS sequence"/>
</dbReference>
<proteinExistence type="predicted"/>
<evidence type="ECO:0000313" key="1">
    <source>
        <dbReference type="EMBL" id="RZS72133.1"/>
    </source>
</evidence>
<dbReference type="EMBL" id="SGXA01000002">
    <property type="protein sequence ID" value="RZS72133.1"/>
    <property type="molecule type" value="Genomic_DNA"/>
</dbReference>
<name>A0A4Q7MY39_9BACT</name>